<sequence length="499" mass="55736">MPLGEALNDDYVINLLKSDATRISSARPRAKDAPKPNIRFLRNVIRETDSHNAALKAKEAEDSRLKLLELKRQERSGGSGKRKRDEDGEGRAEKKARSGERNGRWASALGGLGKVRSGERESRSEIKVKGAAESKKRRRDDSRERHVEDERRTKKQQEPGERLPPSERKRSREWRRRDEAISERSRSPQRRKNVDHDRHKSVRDEVDEDSDPLESIIGPRPAPTVRPRGRGAQNAYVSSHNSTIDARFAADYDPSADIHPDHDVDGGEGDDWDMALSALQAKTRFKASQKDRLKAAGFTEEEVGRWEKGGKVEKDVGDVRWKKKGEGREWDAGKAGDEEGRLETKVANYANHVFLPQYHFEAAPPTSPPAIVAVLPQLSAPTTSPTMSALLRTRALHVARTRAPIYTTARFASGINSGSTPNVNAASDDAAGDRKNLKEGAKRDPELYVHIHQYLHHCSTDEMLDPARDYDRSVYVGRLAFLAQPHVVVFREQSGAGGG</sequence>
<proteinExistence type="predicted"/>
<dbReference type="PANTHER" id="PTHR40132">
    <property type="entry name" value="PRE-MRNA-SPLICING FACTOR 38B"/>
    <property type="match status" value="1"/>
</dbReference>
<feature type="compositionally biased region" description="Basic and acidic residues" evidence="1">
    <location>
        <begin position="116"/>
        <end position="204"/>
    </location>
</feature>
<name>A0AAN7VXW2_9PEZI</name>
<feature type="region of interest" description="Disordered" evidence="1">
    <location>
        <begin position="67"/>
        <end position="238"/>
    </location>
</feature>
<evidence type="ECO:0008006" key="4">
    <source>
        <dbReference type="Google" id="ProtNLM"/>
    </source>
</evidence>
<dbReference type="PANTHER" id="PTHR40132:SF1">
    <property type="entry name" value="PRE-MRNA-SPLICING FACTOR 38B"/>
    <property type="match status" value="1"/>
</dbReference>
<evidence type="ECO:0000256" key="1">
    <source>
        <dbReference type="SAM" id="MobiDB-lite"/>
    </source>
</evidence>
<organism evidence="2 3">
    <name type="scientific">Elasticomyces elasticus</name>
    <dbReference type="NCBI Taxonomy" id="574655"/>
    <lineage>
        <taxon>Eukaryota</taxon>
        <taxon>Fungi</taxon>
        <taxon>Dikarya</taxon>
        <taxon>Ascomycota</taxon>
        <taxon>Pezizomycotina</taxon>
        <taxon>Dothideomycetes</taxon>
        <taxon>Dothideomycetidae</taxon>
        <taxon>Mycosphaerellales</taxon>
        <taxon>Teratosphaeriaceae</taxon>
        <taxon>Elasticomyces</taxon>
    </lineage>
</organism>
<dbReference type="AlphaFoldDB" id="A0AAN7VXW2"/>
<accession>A0AAN7VXW2</accession>
<dbReference type="EMBL" id="JAVRQU010000030">
    <property type="protein sequence ID" value="KAK5689602.1"/>
    <property type="molecule type" value="Genomic_DNA"/>
</dbReference>
<feature type="compositionally biased region" description="Basic and acidic residues" evidence="1">
    <location>
        <begin position="83"/>
        <end position="103"/>
    </location>
</feature>
<gene>
    <name evidence="2" type="ORF">LTR97_012775</name>
</gene>
<comment type="caution">
    <text evidence="2">The sequence shown here is derived from an EMBL/GenBank/DDBJ whole genome shotgun (WGS) entry which is preliminary data.</text>
</comment>
<evidence type="ECO:0000313" key="3">
    <source>
        <dbReference type="Proteomes" id="UP001310594"/>
    </source>
</evidence>
<dbReference type="Proteomes" id="UP001310594">
    <property type="component" value="Unassembled WGS sequence"/>
</dbReference>
<evidence type="ECO:0000313" key="2">
    <source>
        <dbReference type="EMBL" id="KAK5689602.1"/>
    </source>
</evidence>
<protein>
    <recommendedName>
        <fullName evidence="4">Pre-mRNA-splicing factor 38B</fullName>
    </recommendedName>
</protein>
<reference evidence="2" key="1">
    <citation type="submission" date="2023-08" db="EMBL/GenBank/DDBJ databases">
        <title>Black Yeasts Isolated from many extreme environments.</title>
        <authorList>
            <person name="Coleine C."/>
            <person name="Stajich J.E."/>
            <person name="Selbmann L."/>
        </authorList>
    </citation>
    <scope>NUCLEOTIDE SEQUENCE</scope>
    <source>
        <strain evidence="2">CCFEE 5810</strain>
    </source>
</reference>